<dbReference type="EMBL" id="AAGGBR010000058">
    <property type="protein sequence ID" value="EBN5354360.1"/>
    <property type="molecule type" value="Genomic_DNA"/>
</dbReference>
<evidence type="ECO:0000256" key="1">
    <source>
        <dbReference type="SAM" id="Phobius"/>
    </source>
</evidence>
<gene>
    <name evidence="2" type="ORF">DVE28_24910</name>
</gene>
<sequence>MQAGHYAVDDGRFIVKKGSGWLIVDANGSHDFGPVPTLAAAKQYIESGTTPLGQHSHSTNYGRRQSKKEFNAYLASEAKNGNPMPAILWVIVFCIVAGIMLAIRGY</sequence>
<keyword evidence="1" id="KW-1133">Transmembrane helix</keyword>
<comment type="caution">
    <text evidence="2">The sequence shown here is derived from an EMBL/GenBank/DDBJ whole genome shotgun (WGS) entry which is preliminary data.</text>
</comment>
<accession>A0A5T8GMX4</accession>
<keyword evidence="1" id="KW-0472">Membrane</keyword>
<keyword evidence="1" id="KW-0812">Transmembrane</keyword>
<protein>
    <submittedName>
        <fullName evidence="2">Uncharacterized protein</fullName>
    </submittedName>
</protein>
<proteinExistence type="predicted"/>
<reference evidence="2" key="1">
    <citation type="submission" date="2018-07" db="EMBL/GenBank/DDBJ databases">
        <authorList>
            <consortium name="PulseNet: The National Subtyping Network for Foodborne Disease Surveillance"/>
            <person name="Tarr C.L."/>
            <person name="Trees E."/>
            <person name="Katz L.S."/>
            <person name="Carleton-Romer H.A."/>
            <person name="Stroika S."/>
            <person name="Kucerova Z."/>
            <person name="Roache K.F."/>
            <person name="Sabol A.L."/>
            <person name="Besser J."/>
            <person name="Gerner-Smidt P."/>
        </authorList>
    </citation>
    <scope>NUCLEOTIDE SEQUENCE</scope>
    <source>
        <strain evidence="2">PNUSAS044750</strain>
    </source>
</reference>
<evidence type="ECO:0000313" key="2">
    <source>
        <dbReference type="EMBL" id="EBN5354360.1"/>
    </source>
</evidence>
<feature type="transmembrane region" description="Helical" evidence="1">
    <location>
        <begin position="86"/>
        <end position="103"/>
    </location>
</feature>
<organism evidence="2">
    <name type="scientific">Salmonella enterica</name>
    <name type="common">Salmonella choleraesuis</name>
    <dbReference type="NCBI Taxonomy" id="28901"/>
    <lineage>
        <taxon>Bacteria</taxon>
        <taxon>Pseudomonadati</taxon>
        <taxon>Pseudomonadota</taxon>
        <taxon>Gammaproteobacteria</taxon>
        <taxon>Enterobacterales</taxon>
        <taxon>Enterobacteriaceae</taxon>
        <taxon>Salmonella</taxon>
    </lineage>
</organism>
<dbReference type="AlphaFoldDB" id="A0A5T8GMX4"/>
<name>A0A5T8GMX4_SALER</name>